<accession>A0ABQ8FG87</accession>
<dbReference type="PANTHER" id="PTHR11200">
    <property type="entry name" value="INOSITOL 5-PHOSPHATASE"/>
    <property type="match status" value="1"/>
</dbReference>
<dbReference type="InterPro" id="IPR036322">
    <property type="entry name" value="WD40_repeat_dom_sf"/>
</dbReference>
<dbReference type="EMBL" id="JAFCIX010000242">
    <property type="protein sequence ID" value="KAH6596208.1"/>
    <property type="molecule type" value="Genomic_DNA"/>
</dbReference>
<feature type="compositionally biased region" description="Polar residues" evidence="1">
    <location>
        <begin position="124"/>
        <end position="134"/>
    </location>
</feature>
<evidence type="ECO:0000256" key="1">
    <source>
        <dbReference type="SAM" id="MobiDB-lite"/>
    </source>
</evidence>
<evidence type="ECO:0000313" key="3">
    <source>
        <dbReference type="EMBL" id="KAH6596208.1"/>
    </source>
</evidence>
<evidence type="ECO:0000313" key="4">
    <source>
        <dbReference type="Proteomes" id="UP001648503"/>
    </source>
</evidence>
<gene>
    <name evidence="3" type="ORF">BASA50_005249</name>
</gene>
<protein>
    <recommendedName>
        <fullName evidence="2">Inositol polyphosphate-related phosphatase domain-containing protein</fullName>
    </recommendedName>
</protein>
<dbReference type="SMART" id="SM00128">
    <property type="entry name" value="IPPc"/>
    <property type="match status" value="1"/>
</dbReference>
<dbReference type="InterPro" id="IPR015943">
    <property type="entry name" value="WD40/YVTN_repeat-like_dom_sf"/>
</dbReference>
<feature type="region of interest" description="Disordered" evidence="1">
    <location>
        <begin position="265"/>
        <end position="356"/>
    </location>
</feature>
<feature type="region of interest" description="Disordered" evidence="1">
    <location>
        <begin position="1"/>
        <end position="20"/>
    </location>
</feature>
<feature type="compositionally biased region" description="Pro residues" evidence="1">
    <location>
        <begin position="343"/>
        <end position="356"/>
    </location>
</feature>
<dbReference type="SMART" id="SM00320">
    <property type="entry name" value="WD40"/>
    <property type="match status" value="3"/>
</dbReference>
<feature type="compositionally biased region" description="Polar residues" evidence="1">
    <location>
        <begin position="291"/>
        <end position="300"/>
    </location>
</feature>
<dbReference type="PANTHER" id="PTHR11200:SF240">
    <property type="entry name" value="INOSITOL POLYPHOSPHATE 5-PHOSPHATASE C9G1.10C-RELATED"/>
    <property type="match status" value="1"/>
</dbReference>
<dbReference type="Gene3D" id="3.60.10.10">
    <property type="entry name" value="Endonuclease/exonuclease/phosphatase"/>
    <property type="match status" value="1"/>
</dbReference>
<dbReference type="Proteomes" id="UP001648503">
    <property type="component" value="Unassembled WGS sequence"/>
</dbReference>
<dbReference type="Pfam" id="PF22669">
    <property type="entry name" value="Exo_endo_phos2"/>
    <property type="match status" value="1"/>
</dbReference>
<organism evidence="3 4">
    <name type="scientific">Batrachochytrium salamandrivorans</name>
    <dbReference type="NCBI Taxonomy" id="1357716"/>
    <lineage>
        <taxon>Eukaryota</taxon>
        <taxon>Fungi</taxon>
        <taxon>Fungi incertae sedis</taxon>
        <taxon>Chytridiomycota</taxon>
        <taxon>Chytridiomycota incertae sedis</taxon>
        <taxon>Chytridiomycetes</taxon>
        <taxon>Rhizophydiales</taxon>
        <taxon>Rhizophydiales incertae sedis</taxon>
        <taxon>Batrachochytrium</taxon>
    </lineage>
</organism>
<feature type="compositionally biased region" description="Low complexity" evidence="1">
    <location>
        <begin position="1"/>
        <end position="11"/>
    </location>
</feature>
<feature type="region of interest" description="Disordered" evidence="1">
    <location>
        <begin position="30"/>
        <end position="77"/>
    </location>
</feature>
<feature type="region of interest" description="Disordered" evidence="1">
    <location>
        <begin position="112"/>
        <end position="139"/>
    </location>
</feature>
<dbReference type="SUPFAM" id="SSF50978">
    <property type="entry name" value="WD40 repeat-like"/>
    <property type="match status" value="1"/>
</dbReference>
<sequence>MSCKLPPSSETTPEENPFEDELLLLAGHDSPKISHASPKMSHVSPKIGHASPKISNSVDPVGSKLRGLDEGGDLQKSNSSVRNMALAFETLTAFEDHALGRRQPSTESLTLKPATTLDPKSPLHTRSYSMSTTPEKVVSCPTRPYPSIINDVLLPKGLYMQNPDADPFADDDPLDAGFRHDADNASSRSFDSGAEAMESAASLATFSPETKIFALANSKLSHSTQMSSPGLLGHLDRDSVSSSSATPIALTASLPPTTNIVTSTSFPRMLGSPERPAPPIRSSRTVAAKSPATTLDSTNAIVPGGPTVPAKLQPPDSMSTHMADIRSPSRSNTEPFLSITHKPPLPPRPAHTPSPTPDLGLGLSGIQTAAYPTGTALLGTLPPPLPIRPTVRRVPTSLESSVSTPCLTDTLGRYASLTIKETIHVPITRSVYRSLPVAEGFPLDGVQHKGPVNAFSFSGVHAATGHVSARIWDISTNTNPHFYTPATDQKPHIFAVCFIPSTNVAMNNSVYWASVDRGELLEIDVASGHLLDRRVIHNSTVTHMISHRFSVYTLDETGGFKIWAPGESGRVELTSRPRGLRVAAKQQCVLVDTVDGIDRLWTSSGKYVEVYNLQLDALALVERKITLSPSVGSVTAIAALSTRQLIFTGHEDGKISVFDAAALVKLYTVEVGVYRISALVGLTGSYIWAGFSTGKIAVYDVASQIPRHSSTTSTTSTHSVNPAGGGLPNNDTWAVVMEFNAYLNSGVTHLTVDRSSLALTGKLLVGSVSETGHMRFWDGMLEIYQQDLAIRSLEAEYCDYNPIHAVILTWNIDARKPSDMDSSSDMEDKRFFGNLLSVNADADIFIFGFQELVDLESKSETAKQLFKGAGSNQTTMDQRQKLWQDRLASGLLEAFPQELYTMVECRQLVGLFQCVFVRSSLAVMLSNVSVSMVKTGLGGYHGNKGSIATRFLWQNTSFCFVNCHLAAHQAHISARNNDIAHILKETQFPKLAGDGIWMRGGDGSMIVDHEAIFWSGDLNYRIDLPRATVLEKIETQDWKILWENDQLRRQKSLNPSFGLRDFEEAALSFAPTFKYKRGTTLYDTSEKMRIPAYCDRILSRGSCITQTFLMRGECKISDHRPVAAGFRVMVKLINEERRSHHLAAVRVELERRLAIVVEEAKVEWVMAARRIESTDSQLLLEQCNWNLIHIQ</sequence>
<keyword evidence="4" id="KW-1185">Reference proteome</keyword>
<dbReference type="InterPro" id="IPR036691">
    <property type="entry name" value="Endo/exonu/phosph_ase_sf"/>
</dbReference>
<comment type="caution">
    <text evidence="3">The sequence shown here is derived from an EMBL/GenBank/DDBJ whole genome shotgun (WGS) entry which is preliminary data.</text>
</comment>
<dbReference type="InterPro" id="IPR001680">
    <property type="entry name" value="WD40_rpt"/>
</dbReference>
<dbReference type="Gene3D" id="2.130.10.10">
    <property type="entry name" value="YVTN repeat-like/Quinoprotein amine dehydrogenase"/>
    <property type="match status" value="1"/>
</dbReference>
<name>A0ABQ8FG87_9FUNG</name>
<dbReference type="InterPro" id="IPR000300">
    <property type="entry name" value="IPPc"/>
</dbReference>
<feature type="domain" description="Inositol polyphosphate-related phosphatase" evidence="2">
    <location>
        <begin position="801"/>
        <end position="1134"/>
    </location>
</feature>
<reference evidence="3 4" key="1">
    <citation type="submission" date="2021-02" db="EMBL/GenBank/DDBJ databases">
        <title>Variation within the Batrachochytrium salamandrivorans European outbreak.</title>
        <authorList>
            <person name="Kelly M."/>
            <person name="Pasmans F."/>
            <person name="Shea T.P."/>
            <person name="Munoz J.F."/>
            <person name="Carranza S."/>
            <person name="Cuomo C.A."/>
            <person name="Martel A."/>
        </authorList>
    </citation>
    <scope>NUCLEOTIDE SEQUENCE [LARGE SCALE GENOMIC DNA]</scope>
    <source>
        <strain evidence="3 4">AMFP18/2</strain>
    </source>
</reference>
<evidence type="ECO:0000259" key="2">
    <source>
        <dbReference type="SMART" id="SM00128"/>
    </source>
</evidence>
<proteinExistence type="predicted"/>
<dbReference type="InterPro" id="IPR046985">
    <property type="entry name" value="IP5"/>
</dbReference>
<dbReference type="SUPFAM" id="SSF56219">
    <property type="entry name" value="DNase I-like"/>
    <property type="match status" value="1"/>
</dbReference>